<dbReference type="OrthoDB" id="9031471at2"/>
<gene>
    <name evidence="2" type="ORF">VCO01S_02300</name>
</gene>
<evidence type="ECO:0000313" key="3">
    <source>
        <dbReference type="Proteomes" id="UP000318242"/>
    </source>
</evidence>
<dbReference type="SUPFAM" id="SSF51338">
    <property type="entry name" value="Composite domain of metallo-dependent hydrolases"/>
    <property type="match status" value="1"/>
</dbReference>
<dbReference type="Gene3D" id="3.10.310.70">
    <property type="match status" value="1"/>
</dbReference>
<reference evidence="2 3" key="1">
    <citation type="submission" date="2019-06" db="EMBL/GenBank/DDBJ databases">
        <title>Whole genome shotgun sequence of Vibrio comitans NBRC 102076.</title>
        <authorList>
            <person name="Hosoyama A."/>
            <person name="Uohara A."/>
            <person name="Ohji S."/>
            <person name="Ichikawa N."/>
        </authorList>
    </citation>
    <scope>NUCLEOTIDE SEQUENCE [LARGE SCALE GENOMIC DNA]</scope>
    <source>
        <strain evidence="2 3">NBRC 102076</strain>
    </source>
</reference>
<dbReference type="PANTHER" id="PTHR22642:SF2">
    <property type="entry name" value="PROTEIN LONG AFTER FAR-RED 3"/>
    <property type="match status" value="1"/>
</dbReference>
<dbReference type="Pfam" id="PF07969">
    <property type="entry name" value="Amidohydro_3"/>
    <property type="match status" value="1"/>
</dbReference>
<feature type="domain" description="Amidohydrolase 3" evidence="1">
    <location>
        <begin position="56"/>
        <end position="542"/>
    </location>
</feature>
<dbReference type="Gene3D" id="3.20.20.140">
    <property type="entry name" value="Metal-dependent hydrolases"/>
    <property type="match status" value="1"/>
</dbReference>
<dbReference type="InterPro" id="IPR032466">
    <property type="entry name" value="Metal_Hydrolase"/>
</dbReference>
<dbReference type="Gene3D" id="2.30.40.10">
    <property type="entry name" value="Urease, subunit C, domain 1"/>
    <property type="match status" value="1"/>
</dbReference>
<evidence type="ECO:0000259" key="1">
    <source>
        <dbReference type="Pfam" id="PF07969"/>
    </source>
</evidence>
<organism evidence="2 3">
    <name type="scientific">Vibrio comitans NBRC 102076</name>
    <dbReference type="NCBI Taxonomy" id="1219078"/>
    <lineage>
        <taxon>Bacteria</taxon>
        <taxon>Pseudomonadati</taxon>
        <taxon>Pseudomonadota</taxon>
        <taxon>Gammaproteobacteria</taxon>
        <taxon>Vibrionales</taxon>
        <taxon>Vibrionaceae</taxon>
        <taxon>Vibrio</taxon>
    </lineage>
</organism>
<dbReference type="EMBL" id="BJLH01000001">
    <property type="protein sequence ID" value="GEA59037.1"/>
    <property type="molecule type" value="Genomic_DNA"/>
</dbReference>
<dbReference type="Proteomes" id="UP000318242">
    <property type="component" value="Unassembled WGS sequence"/>
</dbReference>
<dbReference type="RefSeq" id="WP_141268523.1">
    <property type="nucleotide sequence ID" value="NZ_BJLH01000001.1"/>
</dbReference>
<dbReference type="AlphaFoldDB" id="A0A4Y3IHZ7"/>
<dbReference type="PANTHER" id="PTHR22642">
    <property type="entry name" value="IMIDAZOLONEPROPIONASE"/>
    <property type="match status" value="1"/>
</dbReference>
<proteinExistence type="predicted"/>
<protein>
    <recommendedName>
        <fullName evidence="1">Amidohydrolase 3 domain-containing protein</fullName>
    </recommendedName>
</protein>
<dbReference type="InterPro" id="IPR033932">
    <property type="entry name" value="YtcJ-like"/>
</dbReference>
<comment type="caution">
    <text evidence="2">The sequence shown here is derived from an EMBL/GenBank/DDBJ whole genome shotgun (WGS) entry which is preliminary data.</text>
</comment>
<evidence type="ECO:0000313" key="2">
    <source>
        <dbReference type="EMBL" id="GEA59037.1"/>
    </source>
</evidence>
<dbReference type="GO" id="GO:0016810">
    <property type="term" value="F:hydrolase activity, acting on carbon-nitrogen (but not peptide) bonds"/>
    <property type="evidence" value="ECO:0007669"/>
    <property type="project" value="InterPro"/>
</dbReference>
<dbReference type="SUPFAM" id="SSF51556">
    <property type="entry name" value="Metallo-dependent hydrolases"/>
    <property type="match status" value="1"/>
</dbReference>
<accession>A0A4Y3IHZ7</accession>
<name>A0A4Y3IHZ7_9VIBR</name>
<dbReference type="CDD" id="cd01300">
    <property type="entry name" value="YtcJ_like"/>
    <property type="match status" value="1"/>
</dbReference>
<keyword evidence="3" id="KW-1185">Reference proteome</keyword>
<dbReference type="InterPro" id="IPR011059">
    <property type="entry name" value="Metal-dep_hydrolase_composite"/>
</dbReference>
<sequence length="545" mass="60709">MDNQLTAFLAKRIITMNPSLPDAECVVLRGNKILATGPRSILSSYPLVQINNKYADKVIVPGFVEGHCHAMEGAVWKYLYLGYFPRVDPHNELKAGVTSYEQLSQQLRQADLAQTDTAPLICWGFDPIYFPNSRLDRKDLDEACPNRPVVIIHANFHLMTVNTAMLEKIGMASLENTEGVLKDEFGYPNGELQEMAAMGLVFKLLEDNVFDVAEDQEALELFAKSANNKGITTITDLFNPLSDGGLETLKKMSSSDKFNVRLVPAMSAHNWSIEQGTNRFLMLKEHQNDKLYFPIVKLMTDGSIQGYTARLLEPGYHDGHPNGLWNSPLQEVAELLNAYHQIGATIHVHTNGDEAVEEMLSSIEQALIQHPTTDHRHTLQHCQMINQAQMKRSANAGVCLNMFINHIYYWGDIHRDFTLGYERAQRLEPVASSCKHGIVTAIHSDAPVTPLGPLFSMWCATNRKTATGDLLGEYEKVTAYQALEMVTINPAYTLKLDHLVGSIEAGKFADFAVLDEDPLQVPCEEINKINVLATILGGEVVAELD</sequence>
<dbReference type="InterPro" id="IPR013108">
    <property type="entry name" value="Amidohydro_3"/>
</dbReference>